<keyword evidence="1" id="KW-0812">Transmembrane</keyword>
<dbReference type="EMBL" id="VSRR010069025">
    <property type="protein sequence ID" value="MPC85630.1"/>
    <property type="molecule type" value="Genomic_DNA"/>
</dbReference>
<keyword evidence="1" id="KW-0472">Membrane</keyword>
<evidence type="ECO:0000313" key="3">
    <source>
        <dbReference type="Proteomes" id="UP000324222"/>
    </source>
</evidence>
<reference evidence="2 3" key="1">
    <citation type="submission" date="2019-05" db="EMBL/GenBank/DDBJ databases">
        <title>Another draft genome of Portunus trituberculatus and its Hox gene families provides insights of decapod evolution.</title>
        <authorList>
            <person name="Jeong J.-H."/>
            <person name="Song I."/>
            <person name="Kim S."/>
            <person name="Choi T."/>
            <person name="Kim D."/>
            <person name="Ryu S."/>
            <person name="Kim W."/>
        </authorList>
    </citation>
    <scope>NUCLEOTIDE SEQUENCE [LARGE SCALE GENOMIC DNA]</scope>
    <source>
        <tissue evidence="2">Muscle</tissue>
    </source>
</reference>
<evidence type="ECO:0000256" key="1">
    <source>
        <dbReference type="SAM" id="Phobius"/>
    </source>
</evidence>
<protein>
    <submittedName>
        <fullName evidence="2">Uncharacterized protein</fullName>
    </submittedName>
</protein>
<dbReference type="AlphaFoldDB" id="A0A5B7IM60"/>
<feature type="transmembrane region" description="Helical" evidence="1">
    <location>
        <begin position="20"/>
        <end position="39"/>
    </location>
</feature>
<comment type="caution">
    <text evidence="2">The sequence shown here is derived from an EMBL/GenBank/DDBJ whole genome shotgun (WGS) entry which is preliminary data.</text>
</comment>
<keyword evidence="3" id="KW-1185">Reference proteome</keyword>
<organism evidence="2 3">
    <name type="scientific">Portunus trituberculatus</name>
    <name type="common">Swimming crab</name>
    <name type="synonym">Neptunus trituberculatus</name>
    <dbReference type="NCBI Taxonomy" id="210409"/>
    <lineage>
        <taxon>Eukaryota</taxon>
        <taxon>Metazoa</taxon>
        <taxon>Ecdysozoa</taxon>
        <taxon>Arthropoda</taxon>
        <taxon>Crustacea</taxon>
        <taxon>Multicrustacea</taxon>
        <taxon>Malacostraca</taxon>
        <taxon>Eumalacostraca</taxon>
        <taxon>Eucarida</taxon>
        <taxon>Decapoda</taxon>
        <taxon>Pleocyemata</taxon>
        <taxon>Brachyura</taxon>
        <taxon>Eubrachyura</taxon>
        <taxon>Portunoidea</taxon>
        <taxon>Portunidae</taxon>
        <taxon>Portuninae</taxon>
        <taxon>Portunus</taxon>
    </lineage>
</organism>
<sequence length="40" mass="4240">MCPVTGLLVLTHPAGGIVARLPRVGVCGVVSVWVWVIVWV</sequence>
<name>A0A5B7IM60_PORTR</name>
<accession>A0A5B7IM60</accession>
<dbReference type="Proteomes" id="UP000324222">
    <property type="component" value="Unassembled WGS sequence"/>
</dbReference>
<gene>
    <name evidence="2" type="ORF">E2C01_080412</name>
</gene>
<keyword evidence="1" id="KW-1133">Transmembrane helix</keyword>
<evidence type="ECO:0000313" key="2">
    <source>
        <dbReference type="EMBL" id="MPC85630.1"/>
    </source>
</evidence>
<proteinExistence type="predicted"/>